<evidence type="ECO:0000313" key="12">
    <source>
        <dbReference type="EMBL" id="MFC6008542.1"/>
    </source>
</evidence>
<dbReference type="InterPro" id="IPR000802">
    <property type="entry name" value="Arsenical_pump_ArsB"/>
</dbReference>
<evidence type="ECO:0000256" key="2">
    <source>
        <dbReference type="ARBA" id="ARBA00006433"/>
    </source>
</evidence>
<feature type="transmembrane region" description="Helical" evidence="10">
    <location>
        <begin position="94"/>
        <end position="113"/>
    </location>
</feature>
<dbReference type="Pfam" id="PF03600">
    <property type="entry name" value="CitMHS"/>
    <property type="match status" value="1"/>
</dbReference>
<feature type="transmembrane region" description="Helical" evidence="10">
    <location>
        <begin position="301"/>
        <end position="326"/>
    </location>
</feature>
<evidence type="ECO:0000256" key="7">
    <source>
        <dbReference type="ARBA" id="ARBA00022849"/>
    </source>
</evidence>
<keyword evidence="8 10" id="KW-1133">Transmembrane helix</keyword>
<evidence type="ECO:0000259" key="11">
    <source>
        <dbReference type="Pfam" id="PF03600"/>
    </source>
</evidence>
<keyword evidence="6 10" id="KW-0812">Transmembrane</keyword>
<comment type="similarity">
    <text evidence="3">Belongs to the CitM (TC 2.A.11) transporter family.</text>
</comment>
<keyword evidence="9 10" id="KW-0472">Membrane</keyword>
<protein>
    <submittedName>
        <fullName evidence="12">SLC13 family permease</fullName>
    </submittedName>
</protein>
<comment type="subcellular location">
    <subcellularLocation>
        <location evidence="1">Cell membrane</location>
        <topology evidence="1">Multi-pass membrane protein</topology>
    </subcellularLocation>
</comment>
<reference evidence="13" key="1">
    <citation type="journal article" date="2019" name="Int. J. Syst. Evol. Microbiol.">
        <title>The Global Catalogue of Microorganisms (GCM) 10K type strain sequencing project: providing services to taxonomists for standard genome sequencing and annotation.</title>
        <authorList>
            <consortium name="The Broad Institute Genomics Platform"/>
            <consortium name="The Broad Institute Genome Sequencing Center for Infectious Disease"/>
            <person name="Wu L."/>
            <person name="Ma J."/>
        </authorList>
    </citation>
    <scope>NUCLEOTIDE SEQUENCE [LARGE SCALE GENOMIC DNA]</scope>
    <source>
        <strain evidence="13">KACC 14249</strain>
    </source>
</reference>
<dbReference type="EMBL" id="JBHSRD010000005">
    <property type="protein sequence ID" value="MFC6008542.1"/>
    <property type="molecule type" value="Genomic_DNA"/>
</dbReference>
<evidence type="ECO:0000256" key="3">
    <source>
        <dbReference type="ARBA" id="ARBA00009843"/>
    </source>
</evidence>
<evidence type="ECO:0000256" key="10">
    <source>
        <dbReference type="SAM" id="Phobius"/>
    </source>
</evidence>
<gene>
    <name evidence="12" type="ORF">ACFQDO_15500</name>
</gene>
<keyword evidence="5" id="KW-1003">Cell membrane</keyword>
<evidence type="ECO:0000313" key="13">
    <source>
        <dbReference type="Proteomes" id="UP001596189"/>
    </source>
</evidence>
<dbReference type="PRINTS" id="PR00758">
    <property type="entry name" value="ARSENICPUMP"/>
</dbReference>
<dbReference type="Proteomes" id="UP001596189">
    <property type="component" value="Unassembled WGS sequence"/>
</dbReference>
<dbReference type="PANTHER" id="PTHR43302">
    <property type="entry name" value="TRANSPORTER ARSB-RELATED"/>
    <property type="match status" value="1"/>
</dbReference>
<feature type="transmembrane region" description="Helical" evidence="10">
    <location>
        <begin position="228"/>
        <end position="246"/>
    </location>
</feature>
<keyword evidence="13" id="KW-1185">Reference proteome</keyword>
<feature type="transmembrane region" description="Helical" evidence="10">
    <location>
        <begin position="338"/>
        <end position="362"/>
    </location>
</feature>
<evidence type="ECO:0000256" key="1">
    <source>
        <dbReference type="ARBA" id="ARBA00004651"/>
    </source>
</evidence>
<keyword evidence="4" id="KW-0813">Transport</keyword>
<organism evidence="12 13">
    <name type="scientific">Angustibacter luteus</name>
    <dbReference type="NCBI Taxonomy" id="658456"/>
    <lineage>
        <taxon>Bacteria</taxon>
        <taxon>Bacillati</taxon>
        <taxon>Actinomycetota</taxon>
        <taxon>Actinomycetes</taxon>
        <taxon>Kineosporiales</taxon>
        <taxon>Kineosporiaceae</taxon>
    </lineage>
</organism>
<feature type="transmembrane region" description="Helical" evidence="10">
    <location>
        <begin position="51"/>
        <end position="82"/>
    </location>
</feature>
<keyword evidence="7" id="KW-0059">Arsenical resistance</keyword>
<comment type="similarity">
    <text evidence="2">Belongs to the ArsB family.</text>
</comment>
<evidence type="ECO:0000256" key="8">
    <source>
        <dbReference type="ARBA" id="ARBA00022989"/>
    </source>
</evidence>
<feature type="transmembrane region" description="Helical" evidence="10">
    <location>
        <begin position="199"/>
        <end position="216"/>
    </location>
</feature>
<dbReference type="PANTHER" id="PTHR43302:SF5">
    <property type="entry name" value="TRANSPORTER ARSB-RELATED"/>
    <property type="match status" value="1"/>
</dbReference>
<feature type="transmembrane region" description="Helical" evidence="10">
    <location>
        <begin position="12"/>
        <end position="31"/>
    </location>
</feature>
<dbReference type="InterPro" id="IPR004680">
    <property type="entry name" value="Cit_transptr-like_dom"/>
</dbReference>
<evidence type="ECO:0000256" key="5">
    <source>
        <dbReference type="ARBA" id="ARBA00022475"/>
    </source>
</evidence>
<accession>A0ABW1JI16</accession>
<proteinExistence type="inferred from homology"/>
<comment type="caution">
    <text evidence="12">The sequence shown here is derived from an EMBL/GenBank/DDBJ whole genome shotgun (WGS) entry which is preliminary data.</text>
</comment>
<evidence type="ECO:0000256" key="6">
    <source>
        <dbReference type="ARBA" id="ARBA00022692"/>
    </source>
</evidence>
<name>A0ABW1JI16_9ACTN</name>
<dbReference type="RefSeq" id="WP_345718517.1">
    <property type="nucleotide sequence ID" value="NZ_BAABFP010000009.1"/>
</dbReference>
<sequence>MPDLLDELVHRVLPVLVFLVAITVVAELSEIAGVFEVASSTAARWARGRVWLLWVLVVVLATASTIVLSLDTTAVLLTPVVLTLARRLGVSTAAFAMTTVWLANTASMLLPVSNLTNLLSLHRMQELGVGVGGFVRLTWLPALVAVVVTVAVLAVMFRNDLRGHYEQAPPHEPHDRLLLVACAVVCLLLGPAFVTGVNVAWPASGAAVVLLVLFVVRDRTHLGWRLLPWRAVLIVTVLFVAVFWLGQIGLDDLLASVSGGGEGFASYLQLAGTAALAANVIDNLPAYLALEPAAGDSPARLVAVLIGVNCGPLLTLWASLATLLWRERCRARGVPVRWWVFALRGLVVVPLLLVACTAALTVTA</sequence>
<evidence type="ECO:0000256" key="4">
    <source>
        <dbReference type="ARBA" id="ARBA00022448"/>
    </source>
</evidence>
<feature type="transmembrane region" description="Helical" evidence="10">
    <location>
        <begin position="133"/>
        <end position="157"/>
    </location>
</feature>
<feature type="domain" description="Citrate transporter-like" evidence="11">
    <location>
        <begin position="13"/>
        <end position="298"/>
    </location>
</feature>
<evidence type="ECO:0000256" key="9">
    <source>
        <dbReference type="ARBA" id="ARBA00023136"/>
    </source>
</evidence>